<keyword evidence="1" id="KW-0547">Nucleotide-binding</keyword>
<feature type="domain" description="ATP-grasp" evidence="2">
    <location>
        <begin position="222"/>
        <end position="294"/>
    </location>
</feature>
<dbReference type="AlphaFoldDB" id="A0A6P1YP35"/>
<dbReference type="PROSITE" id="PS50975">
    <property type="entry name" value="ATP_GRASP"/>
    <property type="match status" value="1"/>
</dbReference>
<dbReference type="Proteomes" id="UP000464751">
    <property type="component" value="Chromosome"/>
</dbReference>
<dbReference type="GO" id="GO:0005524">
    <property type="term" value="F:ATP binding"/>
    <property type="evidence" value="ECO:0007669"/>
    <property type="project" value="UniProtKB-UniRule"/>
</dbReference>
<keyword evidence="1" id="KW-0067">ATP-binding</keyword>
<reference evidence="3 4" key="1">
    <citation type="submission" date="2020-02" db="EMBL/GenBank/DDBJ databases">
        <authorList>
            <person name="Li G."/>
        </authorList>
    </citation>
    <scope>NUCLEOTIDE SEQUENCE [LARGE SCALE GENOMIC DNA]</scope>
    <source>
        <strain evidence="3 4">DSM 102029</strain>
    </source>
</reference>
<dbReference type="PIRSF" id="PIRSF016817">
    <property type="entry name" value="UCP016817_carboligase"/>
    <property type="match status" value="1"/>
</dbReference>
<dbReference type="SUPFAM" id="SSF56059">
    <property type="entry name" value="Glutathione synthetase ATP-binding domain-like"/>
    <property type="match status" value="1"/>
</dbReference>
<dbReference type="KEGG" id="apra:G3A50_16500"/>
<name>A0A6P1YP35_9HYPH</name>
<dbReference type="Pfam" id="PF02655">
    <property type="entry name" value="ATP-grasp_3"/>
    <property type="match status" value="1"/>
</dbReference>
<proteinExistence type="predicted"/>
<evidence type="ECO:0000256" key="1">
    <source>
        <dbReference type="PROSITE-ProRule" id="PRU00409"/>
    </source>
</evidence>
<sequence length="387" mass="41797">MPSFSHDPLSPKDAADVVIVGVAARGLAAAARRAGLRALVLDLFGDDDTRELALAAIPLRRIGAFAIDPADLYEQLAIHAGPDIPVVLGTGFEHQPEVVERLAARFRLVGNGPPTLAWTKEPLMLARLLHNLGIPHPQVFADHAPAGMRTLEKRIGGSGGWHVKPASESRGWGWYLQEELQGRTVSALFLGNGHKARLLAFSEQWCEPSEDAPYRYGGAAGPIRLDPSIEASIASALDAVVNAAGIVGLASADLMLTGDGWSLIEINPRPGASLDVFDHEPLPPLLRLHFEACRGELPDLALLTPEAAGMVRGAGVFYAPFSFEMRLDPLPDWVADRPPQGTRIETGEPICTLFAAGRDVREVRDTLARRRDQLWRDLSMASRKAAE</sequence>
<keyword evidence="4" id="KW-1185">Reference proteome</keyword>
<dbReference type="EMBL" id="CP048630">
    <property type="protein sequence ID" value="QIB35129.1"/>
    <property type="molecule type" value="Genomic_DNA"/>
</dbReference>
<evidence type="ECO:0000313" key="3">
    <source>
        <dbReference type="EMBL" id="QIB35129.1"/>
    </source>
</evidence>
<dbReference type="InterPro" id="IPR016677">
    <property type="entry name" value="UCP016817_carboligase"/>
</dbReference>
<evidence type="ECO:0000313" key="4">
    <source>
        <dbReference type="Proteomes" id="UP000464751"/>
    </source>
</evidence>
<accession>A0A6P1YP35</accession>
<gene>
    <name evidence="3" type="ORF">G3A50_16500</name>
</gene>
<organism evidence="3 4">
    <name type="scientific">Ancylobacter pratisalsi</name>
    <dbReference type="NCBI Taxonomy" id="1745854"/>
    <lineage>
        <taxon>Bacteria</taxon>
        <taxon>Pseudomonadati</taxon>
        <taxon>Pseudomonadota</taxon>
        <taxon>Alphaproteobacteria</taxon>
        <taxon>Hyphomicrobiales</taxon>
        <taxon>Xanthobacteraceae</taxon>
        <taxon>Ancylobacter</taxon>
    </lineage>
</organism>
<protein>
    <submittedName>
        <fullName evidence="3">ATP-grasp domain-containing protein</fullName>
    </submittedName>
</protein>
<dbReference type="InterPro" id="IPR003806">
    <property type="entry name" value="ATP-grasp_PylC-type"/>
</dbReference>
<dbReference type="Gene3D" id="3.30.470.20">
    <property type="entry name" value="ATP-grasp fold, B domain"/>
    <property type="match status" value="1"/>
</dbReference>
<dbReference type="InterPro" id="IPR011761">
    <property type="entry name" value="ATP-grasp"/>
</dbReference>
<dbReference type="GO" id="GO:0046872">
    <property type="term" value="F:metal ion binding"/>
    <property type="evidence" value="ECO:0007669"/>
    <property type="project" value="InterPro"/>
</dbReference>
<evidence type="ECO:0000259" key="2">
    <source>
        <dbReference type="PROSITE" id="PS50975"/>
    </source>
</evidence>